<dbReference type="PANTHER" id="PTHR33755:SF9">
    <property type="entry name" value="TOXIN PARE1"/>
    <property type="match status" value="1"/>
</dbReference>
<organism evidence="4 5">
    <name type="scientific">Sandarakinorhabdus glacialis</name>
    <dbReference type="NCBI Taxonomy" id="1614636"/>
    <lineage>
        <taxon>Bacteria</taxon>
        <taxon>Pseudomonadati</taxon>
        <taxon>Pseudomonadota</taxon>
        <taxon>Alphaproteobacteria</taxon>
        <taxon>Sphingomonadales</taxon>
        <taxon>Sphingosinicellaceae</taxon>
        <taxon>Sandarakinorhabdus</taxon>
    </lineage>
</organism>
<name>A0A917A1R3_9SPHN</name>
<dbReference type="InterPro" id="IPR028344">
    <property type="entry name" value="ParE1/4"/>
</dbReference>
<dbReference type="Gene3D" id="3.30.2310.20">
    <property type="entry name" value="RelE-like"/>
    <property type="match status" value="1"/>
</dbReference>
<dbReference type="InterPro" id="IPR035093">
    <property type="entry name" value="RelE/ParE_toxin_dom_sf"/>
</dbReference>
<dbReference type="EMBL" id="BMJM01000028">
    <property type="protein sequence ID" value="GGE22751.1"/>
    <property type="molecule type" value="Genomic_DNA"/>
</dbReference>
<comment type="caution">
    <text evidence="4">The sequence shown here is derived from an EMBL/GenBank/DDBJ whole genome shotgun (WGS) entry which is preliminary data.</text>
</comment>
<dbReference type="PANTHER" id="PTHR33755">
    <property type="entry name" value="TOXIN PARE1-RELATED"/>
    <property type="match status" value="1"/>
</dbReference>
<dbReference type="AlphaFoldDB" id="A0A917A1R3"/>
<evidence type="ECO:0000256" key="1">
    <source>
        <dbReference type="ARBA" id="ARBA00006226"/>
    </source>
</evidence>
<dbReference type="SUPFAM" id="SSF143011">
    <property type="entry name" value="RelE-like"/>
    <property type="match status" value="1"/>
</dbReference>
<keyword evidence="5" id="KW-1185">Reference proteome</keyword>
<gene>
    <name evidence="4" type="ORF">GCM10011529_31690</name>
</gene>
<comment type="similarity">
    <text evidence="1 3">Belongs to the RelE toxin family.</text>
</comment>
<accession>A0A917A1R3</accession>
<dbReference type="RefSeq" id="WP_188764501.1">
    <property type="nucleotide sequence ID" value="NZ_BMJM01000028.1"/>
</dbReference>
<reference evidence="4" key="1">
    <citation type="journal article" date="2014" name="Int. J. Syst. Evol. Microbiol.">
        <title>Complete genome sequence of Corynebacterium casei LMG S-19264T (=DSM 44701T), isolated from a smear-ripened cheese.</title>
        <authorList>
            <consortium name="US DOE Joint Genome Institute (JGI-PGF)"/>
            <person name="Walter F."/>
            <person name="Albersmeier A."/>
            <person name="Kalinowski J."/>
            <person name="Ruckert C."/>
        </authorList>
    </citation>
    <scope>NUCLEOTIDE SEQUENCE</scope>
    <source>
        <strain evidence="4">CGMCC 1.15519</strain>
    </source>
</reference>
<dbReference type="InterPro" id="IPR051803">
    <property type="entry name" value="TA_system_RelE-like_toxin"/>
</dbReference>
<sequence length="100" mass="11644">MTRYILSPLARADLDNIWEHTTKRWDDDQAETYLRMIQAAIDAVAANPRLGRLYDKVRAGYRRYRAGSHLIMYRETSDAIDIVRVLHEKMDIGSHLPDLS</sequence>
<evidence type="ECO:0000256" key="3">
    <source>
        <dbReference type="PIRNR" id="PIRNR029218"/>
    </source>
</evidence>
<dbReference type="Pfam" id="PF05016">
    <property type="entry name" value="ParE_toxin"/>
    <property type="match status" value="1"/>
</dbReference>
<dbReference type="InterPro" id="IPR007712">
    <property type="entry name" value="RelE/ParE_toxin"/>
</dbReference>
<keyword evidence="2" id="KW-1277">Toxin-antitoxin system</keyword>
<evidence type="ECO:0000313" key="4">
    <source>
        <dbReference type="EMBL" id="GGE22751.1"/>
    </source>
</evidence>
<proteinExistence type="inferred from homology"/>
<dbReference type="PIRSF" id="PIRSF029218">
    <property type="entry name" value="ParE"/>
    <property type="match status" value="1"/>
</dbReference>
<dbReference type="Proteomes" id="UP000635071">
    <property type="component" value="Unassembled WGS sequence"/>
</dbReference>
<evidence type="ECO:0000256" key="2">
    <source>
        <dbReference type="ARBA" id="ARBA00022649"/>
    </source>
</evidence>
<protein>
    <recommendedName>
        <fullName evidence="3">Toxin</fullName>
    </recommendedName>
</protein>
<evidence type="ECO:0000313" key="5">
    <source>
        <dbReference type="Proteomes" id="UP000635071"/>
    </source>
</evidence>
<reference evidence="4" key="2">
    <citation type="submission" date="2020-09" db="EMBL/GenBank/DDBJ databases">
        <authorList>
            <person name="Sun Q."/>
            <person name="Zhou Y."/>
        </authorList>
    </citation>
    <scope>NUCLEOTIDE SEQUENCE</scope>
    <source>
        <strain evidence="4">CGMCC 1.15519</strain>
    </source>
</reference>